<dbReference type="EMBL" id="ABCS01000014">
    <property type="protein sequence ID" value="EDM80025.1"/>
    <property type="molecule type" value="Genomic_DNA"/>
</dbReference>
<evidence type="ECO:0000259" key="1">
    <source>
        <dbReference type="SMART" id="SM00829"/>
    </source>
</evidence>
<dbReference type="InterPro" id="IPR052733">
    <property type="entry name" value="Chloroplast_QOR"/>
</dbReference>
<gene>
    <name evidence="2" type="ORF">PPSIR1_20399</name>
</gene>
<dbReference type="OrthoDB" id="9787435at2"/>
<dbReference type="SUPFAM" id="SSF50129">
    <property type="entry name" value="GroES-like"/>
    <property type="match status" value="1"/>
</dbReference>
<dbReference type="RefSeq" id="WP_006970805.1">
    <property type="nucleotide sequence ID" value="NZ_ABCS01000014.1"/>
</dbReference>
<dbReference type="STRING" id="391625.PPSIR1_20399"/>
<dbReference type="PANTHER" id="PTHR44013">
    <property type="entry name" value="ZINC-TYPE ALCOHOL DEHYDROGENASE-LIKE PROTEIN C16A3.02C"/>
    <property type="match status" value="1"/>
</dbReference>
<dbReference type="PANTHER" id="PTHR44013:SF1">
    <property type="entry name" value="ZINC-TYPE ALCOHOL DEHYDROGENASE-LIKE PROTEIN C16A3.02C"/>
    <property type="match status" value="1"/>
</dbReference>
<proteinExistence type="predicted"/>
<dbReference type="GO" id="GO:0016491">
    <property type="term" value="F:oxidoreductase activity"/>
    <property type="evidence" value="ECO:0007669"/>
    <property type="project" value="InterPro"/>
</dbReference>
<protein>
    <submittedName>
        <fullName evidence="2">Putative dehydrogenase</fullName>
    </submittedName>
</protein>
<sequence length="379" mass="40271">MAGKDHLYGALARVVPSRFTPHVPDDPQATMAAVRYARHGGLEVLEFVAEHPRPQPTSRHMLVRVGAAAVNPVDFKLRRDQVAELAVPLPKIPGTDLAGEVVSAPPGCPFVPGDRVFGMMPLLGTRWGSCAEFVPVEARFVARTPANCSDADAGSLPLVGLTALQGLAPALKALERERGTLAGCRALVQAASGGTGSVAVQLLARVHGVEVIGTSGPAKLDFVRSLGAATVLDYRSQDFVEHVRGVDLVFDPLGYRYAERTLDSEVLRRGGHYVHLASSDWAQPRATLGSIREARPLAIARDYAWQARTRVGAALGMSRVRVHHVFVHPDGAGMAELAGHLESGALVGCVERRFALGQVAEAHAHVEAGHTRGKVVVCP</sequence>
<dbReference type="InterPro" id="IPR020843">
    <property type="entry name" value="ER"/>
</dbReference>
<dbReference type="eggNOG" id="COG0604">
    <property type="taxonomic scope" value="Bacteria"/>
</dbReference>
<organism evidence="2 3">
    <name type="scientific">Plesiocystis pacifica SIR-1</name>
    <dbReference type="NCBI Taxonomy" id="391625"/>
    <lineage>
        <taxon>Bacteria</taxon>
        <taxon>Pseudomonadati</taxon>
        <taxon>Myxococcota</taxon>
        <taxon>Polyangia</taxon>
        <taxon>Nannocystales</taxon>
        <taxon>Nannocystaceae</taxon>
        <taxon>Plesiocystis</taxon>
    </lineage>
</organism>
<feature type="domain" description="Enoyl reductase (ER)" evidence="1">
    <location>
        <begin position="40"/>
        <end position="377"/>
    </location>
</feature>
<dbReference type="Gene3D" id="3.40.50.720">
    <property type="entry name" value="NAD(P)-binding Rossmann-like Domain"/>
    <property type="match status" value="1"/>
</dbReference>
<reference evidence="2 3" key="1">
    <citation type="submission" date="2007-06" db="EMBL/GenBank/DDBJ databases">
        <authorList>
            <person name="Shimkets L."/>
            <person name="Ferriera S."/>
            <person name="Johnson J."/>
            <person name="Kravitz S."/>
            <person name="Beeson K."/>
            <person name="Sutton G."/>
            <person name="Rogers Y.-H."/>
            <person name="Friedman R."/>
            <person name="Frazier M."/>
            <person name="Venter J.C."/>
        </authorList>
    </citation>
    <scope>NUCLEOTIDE SEQUENCE [LARGE SCALE GENOMIC DNA]</scope>
    <source>
        <strain evidence="2 3">SIR-1</strain>
    </source>
</reference>
<dbReference type="AlphaFoldDB" id="A6G256"/>
<accession>A6G256</accession>
<dbReference type="InterPro" id="IPR011032">
    <property type="entry name" value="GroES-like_sf"/>
</dbReference>
<name>A6G256_9BACT</name>
<dbReference type="SUPFAM" id="SSF51735">
    <property type="entry name" value="NAD(P)-binding Rossmann-fold domains"/>
    <property type="match status" value="1"/>
</dbReference>
<comment type="caution">
    <text evidence="2">The sequence shown here is derived from an EMBL/GenBank/DDBJ whole genome shotgun (WGS) entry which is preliminary data.</text>
</comment>
<dbReference type="InterPro" id="IPR036291">
    <property type="entry name" value="NAD(P)-bd_dom_sf"/>
</dbReference>
<dbReference type="InterPro" id="IPR013154">
    <property type="entry name" value="ADH-like_N"/>
</dbReference>
<evidence type="ECO:0000313" key="2">
    <source>
        <dbReference type="EMBL" id="EDM80025.1"/>
    </source>
</evidence>
<evidence type="ECO:0000313" key="3">
    <source>
        <dbReference type="Proteomes" id="UP000005801"/>
    </source>
</evidence>
<dbReference type="CDD" id="cd05289">
    <property type="entry name" value="MDR_like_2"/>
    <property type="match status" value="1"/>
</dbReference>
<dbReference type="Pfam" id="PF13602">
    <property type="entry name" value="ADH_zinc_N_2"/>
    <property type="match status" value="1"/>
</dbReference>
<dbReference type="SMART" id="SM00829">
    <property type="entry name" value="PKS_ER"/>
    <property type="match status" value="1"/>
</dbReference>
<dbReference type="Gene3D" id="3.90.180.10">
    <property type="entry name" value="Medium-chain alcohol dehydrogenases, catalytic domain"/>
    <property type="match status" value="1"/>
</dbReference>
<dbReference type="Pfam" id="PF08240">
    <property type="entry name" value="ADH_N"/>
    <property type="match status" value="1"/>
</dbReference>
<keyword evidence="3" id="KW-1185">Reference proteome</keyword>
<dbReference type="Proteomes" id="UP000005801">
    <property type="component" value="Unassembled WGS sequence"/>
</dbReference>